<comment type="similarity">
    <text evidence="1">Belongs to the low molecular weight phosphotyrosine protein phosphatase family.</text>
</comment>
<feature type="domain" description="Phosphotyrosine protein phosphatase I" evidence="5">
    <location>
        <begin position="1"/>
        <end position="143"/>
    </location>
</feature>
<dbReference type="PANTHER" id="PTHR11717">
    <property type="entry name" value="LOW MOLECULAR WEIGHT PROTEIN TYROSINE PHOSPHATASE"/>
    <property type="match status" value="1"/>
</dbReference>
<sequence length="148" mass="16174">MRIVFVCTGNTCRSPMAEGLARGILGADIQVESAGLAAWEGEPATAQAVQVLKEKGIDLTSHQARLARREILASADWIIPMTGAHEVQLKGAFPEFAAKIKRLGRWAGDGKEQDIPDPWGGSVERYRRCAEDMEVLLHKVKASLEGRH</sequence>
<name>A0A098B8A2_DESHA</name>
<evidence type="ECO:0000313" key="6">
    <source>
        <dbReference type="EMBL" id="CDX05089.1"/>
    </source>
</evidence>
<feature type="active site" description="Nucleophile" evidence="4">
    <location>
        <position position="13"/>
    </location>
</feature>
<dbReference type="PATRIC" id="fig|49338.4.peg.5603"/>
<reference evidence="6" key="1">
    <citation type="submission" date="2014-07" db="EMBL/GenBank/DDBJ databases">
        <authorList>
            <person name="Hornung V.Bastian."/>
        </authorList>
    </citation>
    <scope>NUCLEOTIDE SEQUENCE</scope>
    <source>
        <strain evidence="6">PCE-S</strain>
    </source>
</reference>
<organism evidence="6">
    <name type="scientific">Desulfitobacterium hafniense</name>
    <name type="common">Desulfitobacterium frappieri</name>
    <dbReference type="NCBI Taxonomy" id="49338"/>
    <lineage>
        <taxon>Bacteria</taxon>
        <taxon>Bacillati</taxon>
        <taxon>Bacillota</taxon>
        <taxon>Clostridia</taxon>
        <taxon>Eubacteriales</taxon>
        <taxon>Desulfitobacteriaceae</taxon>
        <taxon>Desulfitobacterium</taxon>
    </lineage>
</organism>
<dbReference type="RefSeq" id="WP_208926721.1">
    <property type="nucleotide sequence ID" value="NZ_JAYFNZ010000051.1"/>
</dbReference>
<dbReference type="SUPFAM" id="SSF52788">
    <property type="entry name" value="Phosphotyrosine protein phosphatases I"/>
    <property type="match status" value="1"/>
</dbReference>
<accession>A0A098B8A2</accession>
<protein>
    <submittedName>
        <fullName evidence="6">Protein-tyrosine-phosphatase</fullName>
        <ecNumber evidence="6">3.1.3.48</ecNumber>
    </submittedName>
</protein>
<dbReference type="EMBL" id="LK996017">
    <property type="protein sequence ID" value="CDX05089.1"/>
    <property type="molecule type" value="Genomic_DNA"/>
</dbReference>
<keyword evidence="2 6" id="KW-0378">Hydrolase</keyword>
<dbReference type="GO" id="GO:0004725">
    <property type="term" value="F:protein tyrosine phosphatase activity"/>
    <property type="evidence" value="ECO:0007669"/>
    <property type="project" value="UniProtKB-EC"/>
</dbReference>
<proteinExistence type="inferred from homology"/>
<evidence type="ECO:0000259" key="5">
    <source>
        <dbReference type="SMART" id="SM00226"/>
    </source>
</evidence>
<evidence type="ECO:0000256" key="4">
    <source>
        <dbReference type="PIRSR" id="PIRSR617867-1"/>
    </source>
</evidence>
<dbReference type="InterPro" id="IPR050438">
    <property type="entry name" value="LMW_PTPase"/>
</dbReference>
<keyword evidence="3" id="KW-0904">Protein phosphatase</keyword>
<dbReference type="EC" id="3.1.3.48" evidence="6"/>
<feature type="active site" description="Proton donor" evidence="4">
    <location>
        <position position="117"/>
    </location>
</feature>
<evidence type="ECO:0000256" key="2">
    <source>
        <dbReference type="ARBA" id="ARBA00022801"/>
    </source>
</evidence>
<dbReference type="SMART" id="SM00226">
    <property type="entry name" value="LMWPc"/>
    <property type="match status" value="1"/>
</dbReference>
<gene>
    <name evidence="6" type="ORF">DPCES_5203</name>
</gene>
<dbReference type="Gene3D" id="3.40.50.2300">
    <property type="match status" value="1"/>
</dbReference>
<dbReference type="CDD" id="cd16344">
    <property type="entry name" value="LMWPAP"/>
    <property type="match status" value="1"/>
</dbReference>
<evidence type="ECO:0000256" key="3">
    <source>
        <dbReference type="ARBA" id="ARBA00022912"/>
    </source>
</evidence>
<dbReference type="InterPro" id="IPR036196">
    <property type="entry name" value="Ptyr_pPase_sf"/>
</dbReference>
<evidence type="ECO:0000256" key="1">
    <source>
        <dbReference type="ARBA" id="ARBA00011063"/>
    </source>
</evidence>
<dbReference type="InterPro" id="IPR017867">
    <property type="entry name" value="Tyr_phospatase_low_mol_wt"/>
</dbReference>
<dbReference type="PRINTS" id="PR00719">
    <property type="entry name" value="LMWPTPASE"/>
</dbReference>
<feature type="active site" description="Nucleophile" evidence="4">
    <location>
        <position position="7"/>
    </location>
</feature>
<dbReference type="InterPro" id="IPR023485">
    <property type="entry name" value="Ptyr_pPase"/>
</dbReference>
<dbReference type="Pfam" id="PF01451">
    <property type="entry name" value="LMWPc"/>
    <property type="match status" value="1"/>
</dbReference>
<dbReference type="PANTHER" id="PTHR11717:SF31">
    <property type="entry name" value="LOW MOLECULAR WEIGHT PROTEIN-TYROSINE-PHOSPHATASE ETP-RELATED"/>
    <property type="match status" value="1"/>
</dbReference>
<dbReference type="AlphaFoldDB" id="A0A098B8A2"/>